<comment type="caution">
    <text evidence="3">The sequence shown here is derived from an EMBL/GenBank/DDBJ whole genome shotgun (WGS) entry which is preliminary data.</text>
</comment>
<accession>A0ABU6WS82</accession>
<dbReference type="EMBL" id="JASCZI010182112">
    <property type="protein sequence ID" value="MED6187058.1"/>
    <property type="molecule type" value="Genomic_DNA"/>
</dbReference>
<dbReference type="Gene3D" id="1.20.1280.50">
    <property type="match status" value="1"/>
</dbReference>
<protein>
    <recommendedName>
        <fullName evidence="2">F-box domain-containing protein</fullName>
    </recommendedName>
</protein>
<gene>
    <name evidence="3" type="ORF">PIB30_072799</name>
</gene>
<dbReference type="PANTHER" id="PTHR31672">
    <property type="entry name" value="BNACNNG10540D PROTEIN"/>
    <property type="match status" value="1"/>
</dbReference>
<name>A0ABU6WS82_9FABA</name>
<dbReference type="InterPro" id="IPR036047">
    <property type="entry name" value="F-box-like_dom_sf"/>
</dbReference>
<evidence type="ECO:0000256" key="1">
    <source>
        <dbReference type="SAM" id="MobiDB-lite"/>
    </source>
</evidence>
<feature type="domain" description="F-box" evidence="2">
    <location>
        <begin position="28"/>
        <end position="73"/>
    </location>
</feature>
<organism evidence="3 4">
    <name type="scientific">Stylosanthes scabra</name>
    <dbReference type="NCBI Taxonomy" id="79078"/>
    <lineage>
        <taxon>Eukaryota</taxon>
        <taxon>Viridiplantae</taxon>
        <taxon>Streptophyta</taxon>
        <taxon>Embryophyta</taxon>
        <taxon>Tracheophyta</taxon>
        <taxon>Spermatophyta</taxon>
        <taxon>Magnoliopsida</taxon>
        <taxon>eudicotyledons</taxon>
        <taxon>Gunneridae</taxon>
        <taxon>Pentapetalae</taxon>
        <taxon>rosids</taxon>
        <taxon>fabids</taxon>
        <taxon>Fabales</taxon>
        <taxon>Fabaceae</taxon>
        <taxon>Papilionoideae</taxon>
        <taxon>50 kb inversion clade</taxon>
        <taxon>dalbergioids sensu lato</taxon>
        <taxon>Dalbergieae</taxon>
        <taxon>Pterocarpus clade</taxon>
        <taxon>Stylosanthes</taxon>
    </lineage>
</organism>
<evidence type="ECO:0000313" key="3">
    <source>
        <dbReference type="EMBL" id="MED6187058.1"/>
    </source>
</evidence>
<feature type="compositionally biased region" description="Basic and acidic residues" evidence="1">
    <location>
        <begin position="13"/>
        <end position="27"/>
    </location>
</feature>
<feature type="non-terminal residue" evidence="3">
    <location>
        <position position="1"/>
    </location>
</feature>
<dbReference type="SUPFAM" id="SSF81383">
    <property type="entry name" value="F-box domain"/>
    <property type="match status" value="1"/>
</dbReference>
<dbReference type="Proteomes" id="UP001341840">
    <property type="component" value="Unassembled WGS sequence"/>
</dbReference>
<dbReference type="SMART" id="SM00256">
    <property type="entry name" value="FBOX"/>
    <property type="match status" value="1"/>
</dbReference>
<dbReference type="CDD" id="cd22157">
    <property type="entry name" value="F-box_AtFBW1-like"/>
    <property type="match status" value="1"/>
</dbReference>
<dbReference type="InterPro" id="IPR050796">
    <property type="entry name" value="SCF_F-box_component"/>
</dbReference>
<dbReference type="Pfam" id="PF00646">
    <property type="entry name" value="F-box"/>
    <property type="match status" value="1"/>
</dbReference>
<dbReference type="PANTHER" id="PTHR31672:SF13">
    <property type="entry name" value="F-BOX PROTEIN CPR30-LIKE"/>
    <property type="match status" value="1"/>
</dbReference>
<feature type="region of interest" description="Disordered" evidence="1">
    <location>
        <begin position="1"/>
        <end position="27"/>
    </location>
</feature>
<dbReference type="InterPro" id="IPR001810">
    <property type="entry name" value="F-box_dom"/>
</dbReference>
<proteinExistence type="predicted"/>
<evidence type="ECO:0000313" key="4">
    <source>
        <dbReference type="Proteomes" id="UP001341840"/>
    </source>
</evidence>
<sequence length="167" mass="19174">SPVEETLKTGTKRNMEEKQKHKQKQMERSMNEILPLELIQRILLRVPAKHLARLRFVSKLWHSLISDPHFAKLHFNHSPAATNTNAWLYKRYGSVAFLKLDALFGDHNDASLVKEVSPPFEMNPSSYFVVRGSCRGFVSLRSTLAFSCGLEPAHWIQQKDILPLCFS</sequence>
<reference evidence="3 4" key="1">
    <citation type="journal article" date="2023" name="Plants (Basel)">
        <title>Bridging the Gap: Combining Genomics and Transcriptomics Approaches to Understand Stylosanthes scabra, an Orphan Legume from the Brazilian Caatinga.</title>
        <authorList>
            <person name="Ferreira-Neto J.R.C."/>
            <person name="da Silva M.D."/>
            <person name="Binneck E."/>
            <person name="de Melo N.F."/>
            <person name="da Silva R.H."/>
            <person name="de Melo A.L.T.M."/>
            <person name="Pandolfi V."/>
            <person name="Bustamante F.O."/>
            <person name="Brasileiro-Vidal A.C."/>
            <person name="Benko-Iseppon A.M."/>
        </authorList>
    </citation>
    <scope>NUCLEOTIDE SEQUENCE [LARGE SCALE GENOMIC DNA]</scope>
    <source>
        <tissue evidence="3">Leaves</tissue>
    </source>
</reference>
<keyword evidence="4" id="KW-1185">Reference proteome</keyword>
<dbReference type="PROSITE" id="PS50181">
    <property type="entry name" value="FBOX"/>
    <property type="match status" value="1"/>
</dbReference>
<evidence type="ECO:0000259" key="2">
    <source>
        <dbReference type="PROSITE" id="PS50181"/>
    </source>
</evidence>